<dbReference type="InterPro" id="IPR001789">
    <property type="entry name" value="Sig_transdc_resp-reg_receiver"/>
</dbReference>
<dbReference type="PROSITE" id="PS50110">
    <property type="entry name" value="RESPONSE_REGULATORY"/>
    <property type="match status" value="1"/>
</dbReference>
<dbReference type="SMART" id="SM00267">
    <property type="entry name" value="GGDEF"/>
    <property type="match status" value="1"/>
</dbReference>
<keyword evidence="3" id="KW-0597">Phosphoprotein</keyword>
<dbReference type="PANTHER" id="PTHR45138">
    <property type="entry name" value="REGULATORY COMPONENTS OF SENSORY TRANSDUCTION SYSTEM"/>
    <property type="match status" value="1"/>
</dbReference>
<dbReference type="PANTHER" id="PTHR45138:SF9">
    <property type="entry name" value="DIGUANYLATE CYCLASE DGCM-RELATED"/>
    <property type="match status" value="1"/>
</dbReference>
<protein>
    <recommendedName>
        <fullName evidence="1">diguanylate cyclase</fullName>
        <ecNumber evidence="1">2.7.7.65</ecNumber>
    </recommendedName>
</protein>
<evidence type="ECO:0000256" key="4">
    <source>
        <dbReference type="SAM" id="Coils"/>
    </source>
</evidence>
<comment type="caution">
    <text evidence="7">The sequence shown here is derived from an EMBL/GenBank/DDBJ whole genome shotgun (WGS) entry which is preliminary data.</text>
</comment>
<feature type="modified residue" description="4-aspartylphosphate" evidence="3">
    <location>
        <position position="70"/>
    </location>
</feature>
<keyword evidence="8" id="KW-1185">Reference proteome</keyword>
<keyword evidence="4" id="KW-0175">Coiled coil</keyword>
<dbReference type="GO" id="GO:0052621">
    <property type="term" value="F:diguanylate cyclase activity"/>
    <property type="evidence" value="ECO:0007669"/>
    <property type="project" value="UniProtKB-EC"/>
</dbReference>
<dbReference type="Gene3D" id="3.40.50.2300">
    <property type="match status" value="1"/>
</dbReference>
<dbReference type="InterPro" id="IPR029787">
    <property type="entry name" value="Nucleotide_cyclase"/>
</dbReference>
<dbReference type="InterPro" id="IPR011006">
    <property type="entry name" value="CheY-like_superfamily"/>
</dbReference>
<evidence type="ECO:0000259" key="6">
    <source>
        <dbReference type="PROSITE" id="PS50887"/>
    </source>
</evidence>
<dbReference type="SUPFAM" id="SSF55073">
    <property type="entry name" value="Nucleotide cyclase"/>
    <property type="match status" value="1"/>
</dbReference>
<evidence type="ECO:0000256" key="1">
    <source>
        <dbReference type="ARBA" id="ARBA00012528"/>
    </source>
</evidence>
<feature type="domain" description="Response regulatory" evidence="5">
    <location>
        <begin position="20"/>
        <end position="137"/>
    </location>
</feature>
<evidence type="ECO:0000313" key="7">
    <source>
        <dbReference type="EMBL" id="MCS0633018.1"/>
    </source>
</evidence>
<dbReference type="CDD" id="cd01949">
    <property type="entry name" value="GGDEF"/>
    <property type="match status" value="1"/>
</dbReference>
<dbReference type="InterPro" id="IPR050469">
    <property type="entry name" value="Diguanylate_Cyclase"/>
</dbReference>
<dbReference type="InterPro" id="IPR000160">
    <property type="entry name" value="GGDEF_dom"/>
</dbReference>
<feature type="coiled-coil region" evidence="4">
    <location>
        <begin position="146"/>
        <end position="173"/>
    </location>
</feature>
<dbReference type="Gene3D" id="3.30.70.270">
    <property type="match status" value="1"/>
</dbReference>
<name>A0ABT2C6K7_9BURK</name>
<evidence type="ECO:0000313" key="8">
    <source>
        <dbReference type="Proteomes" id="UP001165263"/>
    </source>
</evidence>
<evidence type="ECO:0000256" key="3">
    <source>
        <dbReference type="PROSITE-ProRule" id="PRU00169"/>
    </source>
</evidence>
<dbReference type="Proteomes" id="UP001165263">
    <property type="component" value="Unassembled WGS sequence"/>
</dbReference>
<keyword evidence="7" id="KW-0808">Transferase</keyword>
<comment type="catalytic activity">
    <reaction evidence="2">
        <text>2 GTP = 3',3'-c-di-GMP + 2 diphosphate</text>
        <dbReference type="Rhea" id="RHEA:24898"/>
        <dbReference type="ChEBI" id="CHEBI:33019"/>
        <dbReference type="ChEBI" id="CHEBI:37565"/>
        <dbReference type="ChEBI" id="CHEBI:58805"/>
        <dbReference type="EC" id="2.7.7.65"/>
    </reaction>
</comment>
<dbReference type="RefSeq" id="WP_259452013.1">
    <property type="nucleotide sequence ID" value="NZ_CP119520.1"/>
</dbReference>
<dbReference type="EC" id="2.7.7.65" evidence="1"/>
<dbReference type="InterPro" id="IPR043128">
    <property type="entry name" value="Rev_trsase/Diguanyl_cyclase"/>
</dbReference>
<sequence>MSAVNHIVAGGQDDADYKVRVLLVDDQLIIVEAVRRMLARHRDIEFQFVTDPLSAHAAALRHRPTVILQDLVMQGTDGFQLIRGYQDDPALRDIPVVVLSTKEEPKLKAHAFSVGAHDYLVKVPDELELTARIRRHSAGYISGLQRDAAYRSLRASQEELARANEELRRLAALDGLTGIANRRRFDEAIHVEWNRGRRQASPLALLLCDVDHFKLYNDHLGHPAGDLCLKKVAAVLTGQLKRPADLAARYGGEEFALLLPDTDLAGAVLVGEACRAGLQQLALPHPGAPGGIVTMSMGVACLVPGEDDSLDNLIARADAALYDAKRGGRNRVAPAG</sequence>
<dbReference type="SUPFAM" id="SSF52172">
    <property type="entry name" value="CheY-like"/>
    <property type="match status" value="1"/>
</dbReference>
<dbReference type="Pfam" id="PF00990">
    <property type="entry name" value="GGDEF"/>
    <property type="match status" value="1"/>
</dbReference>
<accession>A0ABT2C6K7</accession>
<feature type="domain" description="GGDEF" evidence="6">
    <location>
        <begin position="201"/>
        <end position="336"/>
    </location>
</feature>
<dbReference type="Pfam" id="PF00072">
    <property type="entry name" value="Response_reg"/>
    <property type="match status" value="1"/>
</dbReference>
<evidence type="ECO:0000256" key="2">
    <source>
        <dbReference type="ARBA" id="ARBA00034247"/>
    </source>
</evidence>
<dbReference type="SMART" id="SM00448">
    <property type="entry name" value="REC"/>
    <property type="match status" value="1"/>
</dbReference>
<proteinExistence type="predicted"/>
<organism evidence="7 8">
    <name type="scientific">Telluria mixta</name>
    <dbReference type="NCBI Taxonomy" id="34071"/>
    <lineage>
        <taxon>Bacteria</taxon>
        <taxon>Pseudomonadati</taxon>
        <taxon>Pseudomonadota</taxon>
        <taxon>Betaproteobacteria</taxon>
        <taxon>Burkholderiales</taxon>
        <taxon>Oxalobacteraceae</taxon>
        <taxon>Telluria group</taxon>
        <taxon>Telluria</taxon>
    </lineage>
</organism>
<dbReference type="EMBL" id="JANUHC010000012">
    <property type="protein sequence ID" value="MCS0633018.1"/>
    <property type="molecule type" value="Genomic_DNA"/>
</dbReference>
<dbReference type="PROSITE" id="PS50887">
    <property type="entry name" value="GGDEF"/>
    <property type="match status" value="1"/>
</dbReference>
<keyword evidence="7" id="KW-0548">Nucleotidyltransferase</keyword>
<evidence type="ECO:0000259" key="5">
    <source>
        <dbReference type="PROSITE" id="PS50110"/>
    </source>
</evidence>
<reference evidence="7" key="1">
    <citation type="submission" date="2022-08" db="EMBL/GenBank/DDBJ databases">
        <title>Reclassification of Massilia species as members of the genera Telluria, Duganella, Pseudoduganella, Mokoshia gen. nov. and Zemynaea gen. nov. using orthogonal and non-orthogonal genome-based approaches.</title>
        <authorList>
            <person name="Bowman J.P."/>
        </authorList>
    </citation>
    <scope>NUCLEOTIDE SEQUENCE</scope>
    <source>
        <strain evidence="7">LMG 11547</strain>
    </source>
</reference>
<gene>
    <name evidence="7" type="ORF">NX786_27155</name>
</gene>
<dbReference type="NCBIfam" id="TIGR00254">
    <property type="entry name" value="GGDEF"/>
    <property type="match status" value="1"/>
</dbReference>